<reference evidence="2" key="1">
    <citation type="journal article" date="2012" name="J. Microbiol. Biotechnol.">
        <title>Ramlibacter ginsenosidimutans sp. nov., with ginsenoside-converting activity.</title>
        <authorList>
            <person name="Wang L."/>
            <person name="An D.S."/>
            <person name="Kim S.G."/>
            <person name="Jin F.X."/>
            <person name="Kim S.C."/>
            <person name="Lee S.T."/>
            <person name="Im W.T."/>
        </authorList>
    </citation>
    <scope>NUCLEOTIDE SEQUENCE</scope>
    <source>
        <strain evidence="2">KACC 17527</strain>
    </source>
</reference>
<dbReference type="AlphaFoldDB" id="A0A934TUI3"/>
<dbReference type="EMBL" id="JAEPWM010000006">
    <property type="protein sequence ID" value="MBK6007658.1"/>
    <property type="molecule type" value="Genomic_DNA"/>
</dbReference>
<feature type="chain" id="PRO_5036861181" evidence="1">
    <location>
        <begin position="23"/>
        <end position="197"/>
    </location>
</feature>
<sequence length="197" mass="20975">MSALRLIACCFALACCFHAASAAPAVQALGPGTAAGDERNVAMRLSATGTVLAVDPAARLMAVRGGRGIITFRLDPKVQNADQIRVGEQVQVDYVAAFLLARKRGAAAVRDAHRIAARRAPNGESLEESYDRPIRFVTEILAVDEDNMTMRLRGSTGQVEDYPVNDHAALAASRPGDYMLVSMNQAVAVGVTVLPRQ</sequence>
<accession>A0A934TUI3</accession>
<dbReference type="RefSeq" id="WP_201173563.1">
    <property type="nucleotide sequence ID" value="NZ_JAEPWM010000006.1"/>
</dbReference>
<organism evidence="2 3">
    <name type="scientific">Ramlibacter ginsenosidimutans</name>
    <dbReference type="NCBI Taxonomy" id="502333"/>
    <lineage>
        <taxon>Bacteria</taxon>
        <taxon>Pseudomonadati</taxon>
        <taxon>Pseudomonadota</taxon>
        <taxon>Betaproteobacteria</taxon>
        <taxon>Burkholderiales</taxon>
        <taxon>Comamonadaceae</taxon>
        <taxon>Ramlibacter</taxon>
    </lineage>
</organism>
<evidence type="ECO:0000313" key="3">
    <source>
        <dbReference type="Proteomes" id="UP000630528"/>
    </source>
</evidence>
<dbReference type="Proteomes" id="UP000630528">
    <property type="component" value="Unassembled WGS sequence"/>
</dbReference>
<gene>
    <name evidence="2" type="ORF">JJB11_16280</name>
</gene>
<reference evidence="2" key="2">
    <citation type="submission" date="2021-01" db="EMBL/GenBank/DDBJ databases">
        <authorList>
            <person name="Kang M."/>
        </authorList>
    </citation>
    <scope>NUCLEOTIDE SEQUENCE</scope>
    <source>
        <strain evidence="2">KACC 17527</strain>
    </source>
</reference>
<keyword evidence="3" id="KW-1185">Reference proteome</keyword>
<evidence type="ECO:0000256" key="1">
    <source>
        <dbReference type="SAM" id="SignalP"/>
    </source>
</evidence>
<keyword evidence="1" id="KW-0732">Signal</keyword>
<protein>
    <submittedName>
        <fullName evidence="2">Uncharacterized protein</fullName>
    </submittedName>
</protein>
<proteinExistence type="predicted"/>
<evidence type="ECO:0000313" key="2">
    <source>
        <dbReference type="EMBL" id="MBK6007658.1"/>
    </source>
</evidence>
<name>A0A934TUI3_9BURK</name>
<feature type="signal peptide" evidence="1">
    <location>
        <begin position="1"/>
        <end position="22"/>
    </location>
</feature>
<comment type="caution">
    <text evidence="2">The sequence shown here is derived from an EMBL/GenBank/DDBJ whole genome shotgun (WGS) entry which is preliminary data.</text>
</comment>